<dbReference type="OrthoDB" id="10259622at2759"/>
<dbReference type="PROSITE" id="PS51038">
    <property type="entry name" value="BAH"/>
    <property type="match status" value="1"/>
</dbReference>
<reference evidence="2" key="1">
    <citation type="submission" date="2020-05" db="EMBL/GenBank/DDBJ databases">
        <title>Mycena genomes resolve the evolution of fungal bioluminescence.</title>
        <authorList>
            <person name="Tsai I.J."/>
        </authorList>
    </citation>
    <scope>NUCLEOTIDE SEQUENCE</scope>
    <source>
        <strain evidence="2">160909Yilan</strain>
    </source>
</reference>
<dbReference type="CDD" id="cd04370">
    <property type="entry name" value="BAH"/>
    <property type="match status" value="1"/>
</dbReference>
<dbReference type="InterPro" id="IPR043151">
    <property type="entry name" value="BAH_sf"/>
</dbReference>
<comment type="caution">
    <text evidence="2">The sequence shown here is derived from an EMBL/GenBank/DDBJ whole genome shotgun (WGS) entry which is preliminary data.</text>
</comment>
<gene>
    <name evidence="2" type="ORF">MSAN_01405600</name>
</gene>
<protein>
    <recommendedName>
        <fullName evidence="1">BAH domain-containing protein</fullName>
    </recommendedName>
</protein>
<dbReference type="PANTHER" id="PTHR46364">
    <property type="entry name" value="OS08G0421900 PROTEIN"/>
    <property type="match status" value="1"/>
</dbReference>
<dbReference type="EMBL" id="JACAZH010000011">
    <property type="protein sequence ID" value="KAF7354909.1"/>
    <property type="molecule type" value="Genomic_DNA"/>
</dbReference>
<dbReference type="Gene3D" id="2.30.30.490">
    <property type="match status" value="1"/>
</dbReference>
<organism evidence="2 3">
    <name type="scientific">Mycena sanguinolenta</name>
    <dbReference type="NCBI Taxonomy" id="230812"/>
    <lineage>
        <taxon>Eukaryota</taxon>
        <taxon>Fungi</taxon>
        <taxon>Dikarya</taxon>
        <taxon>Basidiomycota</taxon>
        <taxon>Agaricomycotina</taxon>
        <taxon>Agaricomycetes</taxon>
        <taxon>Agaricomycetidae</taxon>
        <taxon>Agaricales</taxon>
        <taxon>Marasmiineae</taxon>
        <taxon>Mycenaceae</taxon>
        <taxon>Mycena</taxon>
    </lineage>
</organism>
<keyword evidence="3" id="KW-1185">Reference proteome</keyword>
<evidence type="ECO:0000313" key="2">
    <source>
        <dbReference type="EMBL" id="KAF7354909.1"/>
    </source>
</evidence>
<accession>A0A8H7CY63</accession>
<dbReference type="InterPro" id="IPR001025">
    <property type="entry name" value="BAH_dom"/>
</dbReference>
<evidence type="ECO:0000313" key="3">
    <source>
        <dbReference type="Proteomes" id="UP000623467"/>
    </source>
</evidence>
<dbReference type="Proteomes" id="UP000623467">
    <property type="component" value="Unassembled WGS sequence"/>
</dbReference>
<dbReference type="AlphaFoldDB" id="A0A8H7CY63"/>
<sequence>MGTDEAVWQFLGSAFLLDTGNPNKHLGKVLDDEGQPVVFSLGQTAAIFPSKIKVGTQLPLRKHWFGKILAIRARTWQPSKKVKPARTPAQKETQDPDVWVKINWFYSPTDVSKKIPGFQARHCSEFERIYSDHSDIVSALTFEAPIQVLKFCEDDPDQNDIPDSSFFYRYFLKTSSKKYELLVMQSSEHPEDLCLCHCPYNLRDTDLLRVMHMCPRPSCRRFYHRSCLLEFGYWGPTTDPFLRLLSCPDTDQAPSQLLSHKARSATFPSSTTTDVQLPHDLLTFAAQPIVRGAALPALGITGNARDIVYARRLVYAACQGITVPDSWHDDFDLASVPVDFCLRVEETGESCMFACPNCRGPI</sequence>
<evidence type="ECO:0000259" key="1">
    <source>
        <dbReference type="PROSITE" id="PS51038"/>
    </source>
</evidence>
<dbReference type="GO" id="GO:0003682">
    <property type="term" value="F:chromatin binding"/>
    <property type="evidence" value="ECO:0007669"/>
    <property type="project" value="InterPro"/>
</dbReference>
<proteinExistence type="predicted"/>
<feature type="domain" description="BAH" evidence="1">
    <location>
        <begin position="61"/>
        <end position="183"/>
    </location>
</feature>
<name>A0A8H7CY63_9AGAR</name>